<keyword evidence="2" id="KW-1185">Reference proteome</keyword>
<gene>
    <name evidence="1" type="ORF">IW15_01240</name>
</gene>
<organism evidence="1 2">
    <name type="scientific">Chryseobacterium soli</name>
    <dbReference type="NCBI Taxonomy" id="445961"/>
    <lineage>
        <taxon>Bacteria</taxon>
        <taxon>Pseudomonadati</taxon>
        <taxon>Bacteroidota</taxon>
        <taxon>Flavobacteriia</taxon>
        <taxon>Flavobacteriales</taxon>
        <taxon>Weeksellaceae</taxon>
        <taxon>Chryseobacterium group</taxon>
        <taxon>Chryseobacterium</taxon>
    </lineage>
</organism>
<dbReference type="EMBL" id="JPRH01000001">
    <property type="protein sequence ID" value="KFF14102.1"/>
    <property type="molecule type" value="Genomic_DNA"/>
</dbReference>
<name>A0A086ABN8_9FLAO</name>
<sequence>MELPEVILKIQPYKEGLENGNVQKLINPLEVITLVKSVCKTCHMFCSPTWRTSEEIADQDAAKHIELGHWTDYMYRYVTRKHS</sequence>
<protein>
    <submittedName>
        <fullName evidence="1">Uncharacterized protein</fullName>
    </submittedName>
</protein>
<evidence type="ECO:0000313" key="2">
    <source>
        <dbReference type="Proteomes" id="UP000028705"/>
    </source>
</evidence>
<dbReference type="Proteomes" id="UP000028705">
    <property type="component" value="Unassembled WGS sequence"/>
</dbReference>
<accession>A0A086ABN8</accession>
<comment type="caution">
    <text evidence="1">The sequence shown here is derived from an EMBL/GenBank/DDBJ whole genome shotgun (WGS) entry which is preliminary data.</text>
</comment>
<dbReference type="AlphaFoldDB" id="A0A086ABN8"/>
<evidence type="ECO:0000313" key="1">
    <source>
        <dbReference type="EMBL" id="KFF14102.1"/>
    </source>
</evidence>
<reference evidence="1 2" key="1">
    <citation type="submission" date="2014-07" db="EMBL/GenBank/DDBJ databases">
        <title>Genome of Chryseobacterium soli DSM 19298.</title>
        <authorList>
            <person name="Stropko S.J."/>
            <person name="Pipes S.E."/>
            <person name="Newman J."/>
        </authorList>
    </citation>
    <scope>NUCLEOTIDE SEQUENCE [LARGE SCALE GENOMIC DNA]</scope>
    <source>
        <strain evidence="1 2">DSM 19298</strain>
    </source>
</reference>
<proteinExistence type="predicted"/>